<evidence type="ECO:0000313" key="1">
    <source>
        <dbReference type="EMBL" id="THU75810.1"/>
    </source>
</evidence>
<sequence length="229" mass="26114">DNVRKIYDHRYSYPSSKATLKPERAHHFSPSVDLNSLHYARIALSSWFLRVVGNRLHKGIDLLTTDPDDDDPNYDPDFQTRLPINSLEIKHLKSFSMKDHAARLKKRDPANWYITECMAASQRKGIVLVKRIRPHPMIQVASISSFIVSRNRYATGYLLLILGIWHFACQSHIDVKRVHTRIGLSVGDTAARRALEQLAKTSLASLRAEFDRSARLGILSHSTCIDNTQ</sequence>
<dbReference type="Proteomes" id="UP000297245">
    <property type="component" value="Unassembled WGS sequence"/>
</dbReference>
<feature type="non-terminal residue" evidence="1">
    <location>
        <position position="1"/>
    </location>
</feature>
<gene>
    <name evidence="1" type="ORF">K435DRAFT_622286</name>
</gene>
<dbReference type="OrthoDB" id="3021788at2759"/>
<protein>
    <submittedName>
        <fullName evidence="1">Uncharacterized protein</fullName>
    </submittedName>
</protein>
<proteinExistence type="predicted"/>
<keyword evidence="2" id="KW-1185">Reference proteome</keyword>
<dbReference type="EMBL" id="ML181505">
    <property type="protein sequence ID" value="THU75810.1"/>
    <property type="molecule type" value="Genomic_DNA"/>
</dbReference>
<feature type="non-terminal residue" evidence="1">
    <location>
        <position position="229"/>
    </location>
</feature>
<organism evidence="1 2">
    <name type="scientific">Dendrothele bispora (strain CBS 962.96)</name>
    <dbReference type="NCBI Taxonomy" id="1314807"/>
    <lineage>
        <taxon>Eukaryota</taxon>
        <taxon>Fungi</taxon>
        <taxon>Dikarya</taxon>
        <taxon>Basidiomycota</taxon>
        <taxon>Agaricomycotina</taxon>
        <taxon>Agaricomycetes</taxon>
        <taxon>Agaricomycetidae</taxon>
        <taxon>Agaricales</taxon>
        <taxon>Agaricales incertae sedis</taxon>
        <taxon>Dendrothele</taxon>
    </lineage>
</organism>
<evidence type="ECO:0000313" key="2">
    <source>
        <dbReference type="Proteomes" id="UP000297245"/>
    </source>
</evidence>
<accession>A0A4S8KK15</accession>
<name>A0A4S8KK15_DENBC</name>
<reference evidence="1 2" key="1">
    <citation type="journal article" date="2019" name="Nat. Ecol. Evol.">
        <title>Megaphylogeny resolves global patterns of mushroom evolution.</title>
        <authorList>
            <person name="Varga T."/>
            <person name="Krizsan K."/>
            <person name="Foldi C."/>
            <person name="Dima B."/>
            <person name="Sanchez-Garcia M."/>
            <person name="Sanchez-Ramirez S."/>
            <person name="Szollosi G.J."/>
            <person name="Szarkandi J.G."/>
            <person name="Papp V."/>
            <person name="Albert L."/>
            <person name="Andreopoulos W."/>
            <person name="Angelini C."/>
            <person name="Antonin V."/>
            <person name="Barry K.W."/>
            <person name="Bougher N.L."/>
            <person name="Buchanan P."/>
            <person name="Buyck B."/>
            <person name="Bense V."/>
            <person name="Catcheside P."/>
            <person name="Chovatia M."/>
            <person name="Cooper J."/>
            <person name="Damon W."/>
            <person name="Desjardin D."/>
            <person name="Finy P."/>
            <person name="Geml J."/>
            <person name="Haridas S."/>
            <person name="Hughes K."/>
            <person name="Justo A."/>
            <person name="Karasinski D."/>
            <person name="Kautmanova I."/>
            <person name="Kiss B."/>
            <person name="Kocsube S."/>
            <person name="Kotiranta H."/>
            <person name="LaButti K.M."/>
            <person name="Lechner B.E."/>
            <person name="Liimatainen K."/>
            <person name="Lipzen A."/>
            <person name="Lukacs Z."/>
            <person name="Mihaltcheva S."/>
            <person name="Morgado L.N."/>
            <person name="Niskanen T."/>
            <person name="Noordeloos M.E."/>
            <person name="Ohm R.A."/>
            <person name="Ortiz-Santana B."/>
            <person name="Ovrebo C."/>
            <person name="Racz N."/>
            <person name="Riley R."/>
            <person name="Savchenko A."/>
            <person name="Shiryaev A."/>
            <person name="Soop K."/>
            <person name="Spirin V."/>
            <person name="Szebenyi C."/>
            <person name="Tomsovsky M."/>
            <person name="Tulloss R.E."/>
            <person name="Uehling J."/>
            <person name="Grigoriev I.V."/>
            <person name="Vagvolgyi C."/>
            <person name="Papp T."/>
            <person name="Martin F.M."/>
            <person name="Miettinen O."/>
            <person name="Hibbett D.S."/>
            <person name="Nagy L.G."/>
        </authorList>
    </citation>
    <scope>NUCLEOTIDE SEQUENCE [LARGE SCALE GENOMIC DNA]</scope>
    <source>
        <strain evidence="1 2">CBS 962.96</strain>
    </source>
</reference>
<dbReference type="AlphaFoldDB" id="A0A4S8KK15"/>